<feature type="domain" description="Amidase" evidence="1">
    <location>
        <begin position="43"/>
        <end position="487"/>
    </location>
</feature>
<sequence length="508" mass="56241">MKYKTIFFLFLSTFLIGSESIQYLSISEFQKSIENSENKKVFLKFYIEKINELDKETNSIISLYSADKLYKSYVYGKNKDWQGIPILLKDNIDTKGLANTAGSISLIDNFPRNDAQLVRNLKKSGFLILGKANLSEWANFRGENSVSGWSSYGGQTRNPYNLELSPCGSSSGSAVAVALGLVPVSIGTETNGSITCPASINGVVGIKPTVGLVSRYGIIPISSTQDTAGPLAKSVLDAAIVLQAIAGKDPKDKYTHSIPSDYNFDALTRLDKNYLNNKRIGLITPNQNAPDEAFRLIEKVKQQLKLLGAEVIEVSFAPVPQNFWSSALFVLQHEFYIGLNSYLKKSKSKMQDMESVINFNKSNSEQVMSFYGQEYFIKSVDSAPGKTIGDIRTEIIYQESLETLDYAKRAIDSALVNNKLDALVGLTRNTAWKINYETGDAFENSWGNGALSAISGYPHITIPLDFSDNLPTGVSFMGAAWDEVKLLNLAYSFEQYNNFLPRPIQDKN</sequence>
<proteinExistence type="predicted"/>
<organism evidence="2 3">
    <name type="scientific">SAR86 cluster bacterium</name>
    <dbReference type="NCBI Taxonomy" id="2030880"/>
    <lineage>
        <taxon>Bacteria</taxon>
        <taxon>Pseudomonadati</taxon>
        <taxon>Pseudomonadota</taxon>
        <taxon>Gammaproteobacteria</taxon>
        <taxon>SAR86 cluster</taxon>
    </lineage>
</organism>
<name>A0A520MUT3_9GAMM</name>
<reference evidence="2 3" key="1">
    <citation type="submission" date="2019-02" db="EMBL/GenBank/DDBJ databases">
        <title>Prokaryotic population dynamics and viral predation in marine succession experiment using metagenomics: the confinement effect.</title>
        <authorList>
            <person name="Haro-Moreno J.M."/>
            <person name="Rodriguez-Valera F."/>
            <person name="Lopez-Perez M."/>
        </authorList>
    </citation>
    <scope>NUCLEOTIDE SEQUENCE [LARGE SCALE GENOMIC DNA]</scope>
    <source>
        <strain evidence="2">MED-G166</strain>
    </source>
</reference>
<dbReference type="PANTHER" id="PTHR42678">
    <property type="entry name" value="AMIDASE"/>
    <property type="match status" value="1"/>
</dbReference>
<dbReference type="EC" id="3.5.1.4" evidence="2"/>
<dbReference type="SUPFAM" id="SSF75304">
    <property type="entry name" value="Amidase signature (AS) enzymes"/>
    <property type="match status" value="1"/>
</dbReference>
<dbReference type="InterPro" id="IPR036928">
    <property type="entry name" value="AS_sf"/>
</dbReference>
<dbReference type="AlphaFoldDB" id="A0A520MUT3"/>
<dbReference type="GO" id="GO:0004040">
    <property type="term" value="F:amidase activity"/>
    <property type="evidence" value="ECO:0007669"/>
    <property type="project" value="UniProtKB-EC"/>
</dbReference>
<accession>A0A520MUT3</accession>
<dbReference type="Proteomes" id="UP000320146">
    <property type="component" value="Unassembled WGS sequence"/>
</dbReference>
<gene>
    <name evidence="2" type="ORF">EVA99_00090</name>
</gene>
<dbReference type="InterPro" id="IPR023631">
    <property type="entry name" value="Amidase_dom"/>
</dbReference>
<dbReference type="EMBL" id="SHBL01000001">
    <property type="protein sequence ID" value="RZO24989.1"/>
    <property type="molecule type" value="Genomic_DNA"/>
</dbReference>
<evidence type="ECO:0000259" key="1">
    <source>
        <dbReference type="Pfam" id="PF01425"/>
    </source>
</evidence>
<evidence type="ECO:0000313" key="2">
    <source>
        <dbReference type="EMBL" id="RZO24989.1"/>
    </source>
</evidence>
<dbReference type="Pfam" id="PF01425">
    <property type="entry name" value="Amidase"/>
    <property type="match status" value="1"/>
</dbReference>
<keyword evidence="2" id="KW-0378">Hydrolase</keyword>
<protein>
    <submittedName>
        <fullName evidence="2">Amidase</fullName>
        <ecNumber evidence="2">3.5.1.4</ecNumber>
    </submittedName>
</protein>
<evidence type="ECO:0000313" key="3">
    <source>
        <dbReference type="Proteomes" id="UP000320146"/>
    </source>
</evidence>
<comment type="caution">
    <text evidence="2">The sequence shown here is derived from an EMBL/GenBank/DDBJ whole genome shotgun (WGS) entry which is preliminary data.</text>
</comment>
<dbReference type="Gene3D" id="3.90.1300.10">
    <property type="entry name" value="Amidase signature (AS) domain"/>
    <property type="match status" value="1"/>
</dbReference>
<dbReference type="PANTHER" id="PTHR42678:SF34">
    <property type="entry name" value="OS04G0183300 PROTEIN"/>
    <property type="match status" value="1"/>
</dbReference>